<dbReference type="Proteomes" id="UP001597368">
    <property type="component" value="Unassembled WGS sequence"/>
</dbReference>
<keyword evidence="2" id="KW-0808">Transferase</keyword>
<organism evidence="3 4">
    <name type="scientific">Nonomuraea mangrovi</name>
    <dbReference type="NCBI Taxonomy" id="2316207"/>
    <lineage>
        <taxon>Bacteria</taxon>
        <taxon>Bacillati</taxon>
        <taxon>Actinomycetota</taxon>
        <taxon>Actinomycetes</taxon>
        <taxon>Streptosporangiales</taxon>
        <taxon>Streptosporangiaceae</taxon>
        <taxon>Nonomuraea</taxon>
    </lineage>
</organism>
<reference evidence="4" key="1">
    <citation type="journal article" date="2019" name="Int. J. Syst. Evol. Microbiol.">
        <title>The Global Catalogue of Microorganisms (GCM) 10K type strain sequencing project: providing services to taxonomists for standard genome sequencing and annotation.</title>
        <authorList>
            <consortium name="The Broad Institute Genomics Platform"/>
            <consortium name="The Broad Institute Genome Sequencing Center for Infectious Disease"/>
            <person name="Wu L."/>
            <person name="Ma J."/>
        </authorList>
    </citation>
    <scope>NUCLEOTIDE SEQUENCE [LARGE SCALE GENOMIC DNA]</scope>
    <source>
        <strain evidence="4">ICMP 6774ER</strain>
    </source>
</reference>
<evidence type="ECO:0000313" key="4">
    <source>
        <dbReference type="Proteomes" id="UP001597368"/>
    </source>
</evidence>
<accession>A0ABW4SLY3</accession>
<dbReference type="SUPFAM" id="SSF53756">
    <property type="entry name" value="UDP-Glycosyltransferase/glycogen phosphorylase"/>
    <property type="match status" value="1"/>
</dbReference>
<keyword evidence="1" id="KW-0328">Glycosyltransferase</keyword>
<dbReference type="PANTHER" id="PTHR30160:SF1">
    <property type="entry name" value="LIPOPOLYSACCHARIDE 1,2-N-ACETYLGLUCOSAMINETRANSFERASE-RELATED"/>
    <property type="match status" value="1"/>
</dbReference>
<dbReference type="PANTHER" id="PTHR30160">
    <property type="entry name" value="TETRAACYLDISACCHARIDE 4'-KINASE-RELATED"/>
    <property type="match status" value="1"/>
</dbReference>
<gene>
    <name evidence="3" type="ORF">ACFSKW_03200</name>
</gene>
<evidence type="ECO:0000256" key="1">
    <source>
        <dbReference type="ARBA" id="ARBA00022676"/>
    </source>
</evidence>
<dbReference type="Gene3D" id="3.40.50.2000">
    <property type="entry name" value="Glycogen Phosphorylase B"/>
    <property type="match status" value="2"/>
</dbReference>
<sequence>MKGTVLVARPDSAGDVLLAGPAIRAVSAHGRRVVLLAGPLGRAAAELLPGVDRVIEWRTPWIDADPPPVTREHVDRLMTLLPDADEALILTSFHQSALPLALLLRLRGVGRITAISDDYPGSLLDVRVQVDESSHLPEAERMLAVARAAGFDGGDAALAVRPPPPSVVGPPGYVVVHPGTNAPARAWPPERHREAVEALACEGFTVVVTGGGGERALTAAVAGRHGVDLGGLTSLAELAGVLGDACALVAGNTGPAHLAAAVGTPVVSLFAPVVPAERWAPYGVPSVLLGDQEAACKDTRARLCPVRGHPCLSGVTAEQVVKAVRELVT</sequence>
<evidence type="ECO:0000313" key="3">
    <source>
        <dbReference type="EMBL" id="MFD1930478.1"/>
    </source>
</evidence>
<dbReference type="RefSeq" id="WP_379568889.1">
    <property type="nucleotide sequence ID" value="NZ_JBHUFV010000003.1"/>
</dbReference>
<dbReference type="EMBL" id="JBHUFV010000003">
    <property type="protein sequence ID" value="MFD1930478.1"/>
    <property type="molecule type" value="Genomic_DNA"/>
</dbReference>
<dbReference type="CDD" id="cd03789">
    <property type="entry name" value="GT9_LPS_heptosyltransferase"/>
    <property type="match status" value="1"/>
</dbReference>
<protein>
    <submittedName>
        <fullName evidence="3">Glycosyltransferase family 9 protein</fullName>
    </submittedName>
</protein>
<name>A0ABW4SLY3_9ACTN</name>
<dbReference type="InterPro" id="IPR051199">
    <property type="entry name" value="LPS_LOS_Heptosyltrfase"/>
</dbReference>
<proteinExistence type="predicted"/>
<dbReference type="Pfam" id="PF01075">
    <property type="entry name" value="Glyco_transf_9"/>
    <property type="match status" value="1"/>
</dbReference>
<dbReference type="InterPro" id="IPR002201">
    <property type="entry name" value="Glyco_trans_9"/>
</dbReference>
<keyword evidence="4" id="KW-1185">Reference proteome</keyword>
<evidence type="ECO:0000256" key="2">
    <source>
        <dbReference type="ARBA" id="ARBA00022679"/>
    </source>
</evidence>
<comment type="caution">
    <text evidence="3">The sequence shown here is derived from an EMBL/GenBank/DDBJ whole genome shotgun (WGS) entry which is preliminary data.</text>
</comment>